<reference evidence="3" key="2">
    <citation type="submission" date="2009-11" db="EMBL/GenBank/DDBJ databases">
        <title>The Genome Sequence of Allomyces macrogynus strain ATCC 38327.</title>
        <authorList>
            <consortium name="The Broad Institute Genome Sequencing Platform"/>
            <person name="Russ C."/>
            <person name="Cuomo C."/>
            <person name="Shea T."/>
            <person name="Young S.K."/>
            <person name="Zeng Q."/>
            <person name="Koehrsen M."/>
            <person name="Haas B."/>
            <person name="Borodovsky M."/>
            <person name="Guigo R."/>
            <person name="Alvarado L."/>
            <person name="Berlin A."/>
            <person name="Borenstein D."/>
            <person name="Chen Z."/>
            <person name="Engels R."/>
            <person name="Freedman E."/>
            <person name="Gellesch M."/>
            <person name="Goldberg J."/>
            <person name="Griggs A."/>
            <person name="Gujja S."/>
            <person name="Heiman D."/>
            <person name="Hepburn T."/>
            <person name="Howarth C."/>
            <person name="Jen D."/>
            <person name="Larson L."/>
            <person name="Lewis B."/>
            <person name="Mehta T."/>
            <person name="Park D."/>
            <person name="Pearson M."/>
            <person name="Roberts A."/>
            <person name="Saif S."/>
            <person name="Shenoy N."/>
            <person name="Sisk P."/>
            <person name="Stolte C."/>
            <person name="Sykes S."/>
            <person name="Walk T."/>
            <person name="White J."/>
            <person name="Yandava C."/>
            <person name="Burger G."/>
            <person name="Gray M.W."/>
            <person name="Holland P.W.H."/>
            <person name="King N."/>
            <person name="Lang F.B.F."/>
            <person name="Roger A.J."/>
            <person name="Ruiz-Trillo I."/>
            <person name="Lander E."/>
            <person name="Nusbaum C."/>
        </authorList>
    </citation>
    <scope>NUCLEOTIDE SEQUENCE [LARGE SCALE GENOMIC DNA]</scope>
    <source>
        <strain evidence="3">ATCC 38327</strain>
    </source>
</reference>
<evidence type="ECO:0000259" key="1">
    <source>
        <dbReference type="Pfam" id="PF09758"/>
    </source>
</evidence>
<dbReference type="Pfam" id="PF09758">
    <property type="entry name" value="FPL"/>
    <property type="match status" value="1"/>
</dbReference>
<dbReference type="AlphaFoldDB" id="A0A0L0S400"/>
<accession>A0A0L0S400</accession>
<dbReference type="EMBL" id="GG745331">
    <property type="protein sequence ID" value="KNE57126.1"/>
    <property type="molecule type" value="Genomic_DNA"/>
</dbReference>
<dbReference type="OrthoDB" id="5594910at2759"/>
<dbReference type="InterPro" id="IPR019155">
    <property type="entry name" value="CLEC16A/TT9_N"/>
</dbReference>
<evidence type="ECO:0000313" key="2">
    <source>
        <dbReference type="EMBL" id="KNE57126.1"/>
    </source>
</evidence>
<evidence type="ECO:0000313" key="3">
    <source>
        <dbReference type="Proteomes" id="UP000054350"/>
    </source>
</evidence>
<protein>
    <recommendedName>
        <fullName evidence="1">FPL domain-containing protein</fullName>
    </recommendedName>
</protein>
<proteinExistence type="predicted"/>
<organism evidence="2 3">
    <name type="scientific">Allomyces macrogynus (strain ATCC 38327)</name>
    <name type="common">Allomyces javanicus var. macrogynus</name>
    <dbReference type="NCBI Taxonomy" id="578462"/>
    <lineage>
        <taxon>Eukaryota</taxon>
        <taxon>Fungi</taxon>
        <taxon>Fungi incertae sedis</taxon>
        <taxon>Blastocladiomycota</taxon>
        <taxon>Blastocladiomycetes</taxon>
        <taxon>Blastocladiales</taxon>
        <taxon>Blastocladiaceae</taxon>
        <taxon>Allomyces</taxon>
    </lineage>
</organism>
<reference evidence="2 3" key="1">
    <citation type="submission" date="2009-11" db="EMBL/GenBank/DDBJ databases">
        <title>Annotation of Allomyces macrogynus ATCC 38327.</title>
        <authorList>
            <consortium name="The Broad Institute Genome Sequencing Platform"/>
            <person name="Russ C."/>
            <person name="Cuomo C."/>
            <person name="Burger G."/>
            <person name="Gray M.W."/>
            <person name="Holland P.W.H."/>
            <person name="King N."/>
            <person name="Lang F.B.F."/>
            <person name="Roger A.J."/>
            <person name="Ruiz-Trillo I."/>
            <person name="Young S.K."/>
            <person name="Zeng Q."/>
            <person name="Gargeya S."/>
            <person name="Fitzgerald M."/>
            <person name="Haas B."/>
            <person name="Abouelleil A."/>
            <person name="Alvarado L."/>
            <person name="Arachchi H.M."/>
            <person name="Berlin A."/>
            <person name="Chapman S.B."/>
            <person name="Gearin G."/>
            <person name="Goldberg J."/>
            <person name="Griggs A."/>
            <person name="Gujja S."/>
            <person name="Hansen M."/>
            <person name="Heiman D."/>
            <person name="Howarth C."/>
            <person name="Larimer J."/>
            <person name="Lui A."/>
            <person name="MacDonald P.J.P."/>
            <person name="McCowen C."/>
            <person name="Montmayeur A."/>
            <person name="Murphy C."/>
            <person name="Neiman D."/>
            <person name="Pearson M."/>
            <person name="Priest M."/>
            <person name="Roberts A."/>
            <person name="Saif S."/>
            <person name="Shea T."/>
            <person name="Sisk P."/>
            <person name="Stolte C."/>
            <person name="Sykes S."/>
            <person name="Wortman J."/>
            <person name="Nusbaum C."/>
            <person name="Birren B."/>
        </authorList>
    </citation>
    <scope>NUCLEOTIDE SEQUENCE [LARGE SCALE GENOMIC DNA]</scope>
    <source>
        <strain evidence="2 3">ATCC 38327</strain>
    </source>
</reference>
<dbReference type="VEuPathDB" id="FungiDB:AMAG_02876"/>
<sequence length="895" mass="92797">MPPHEPDPLARLQDLALELDRLATFSAATLHDDQRAADLVTATAHLLLEYDQRNPDVGDLFLELACAPTYLRLVARHHHRAAAPRAGDNRVVLAVLAASTLIFTNLRQQDTLFYLLARFAPNAILADYCGDATVPRSPRSPRRRALPVPPSTTAINMPSPATAALTYLPTVPIVPTLGLALDLGTAAVAAAHGLVKTTLGLPTAVPAPDPAPNHPPTTTTAPPDPDVIAALAALLRSIATHLSPDTLHLFFHPSAPTARAAFPLASRALDLVSNDNPMVRASMRAVVLQILAVARTAEDEALPTWLGSPHCALVAQVVSPLLESHDLLMTAAGARELASAAAMHLDDVSFAADVVAEAHGAQGQLAGQVAAHVYFQFIKHAYLAARVSAGMLGLTAQLVVAAGRKGPLAPALAAVLMNVRGTRFVDALVAATYGGNSRVPREVAEALVPMRYRDVESQTDSGGVNPWRAAIFGVFDRDDATAVESCGALSLVLAVLQAPAVSHAAFDALGFIPGRIAKARKLLAGLGATSGAVTRDVRRGETVDQMQAAFRPPTPPVPVKPVTVSADAAAVTGPRPMSPWRQLMADAPESPAAVPLPDAVNEDERAAPNHAVYAAVARILERAAATGTVDRTVLALAAAVLLETRCVRAGPGTGTGGSGSRTWTPLPMADASPRASVRVRVARAVRAYVAALSHPITRATAVVADVNAVLANVGTLLDTRPGKVRAAANDEQVAGTMLLGWHLLVAPLPFAPPPVVDPPVPAVTALVVPAELERRKQSVRHYHHHHHHRGALSISGALGGGGHPLADGVPPMVRATSPPPRLPVAVAGGMMTSGRGHRRHVSLDATRGGCGGDGAVAIGGGMAPARRAWGPEEVAACVAAVLKHGDNGGDGEVVV</sequence>
<gene>
    <name evidence="2" type="ORF">AMAG_02876</name>
</gene>
<feature type="domain" description="FPL" evidence="1">
    <location>
        <begin position="224"/>
        <end position="291"/>
    </location>
</feature>
<dbReference type="Proteomes" id="UP000054350">
    <property type="component" value="Unassembled WGS sequence"/>
</dbReference>
<name>A0A0L0S400_ALLM3</name>
<keyword evidence="3" id="KW-1185">Reference proteome</keyword>